<dbReference type="InterPro" id="IPR008972">
    <property type="entry name" value="Cupredoxin"/>
</dbReference>
<dbReference type="Pfam" id="PF00078">
    <property type="entry name" value="RVT_1"/>
    <property type="match status" value="1"/>
</dbReference>
<dbReference type="CDD" id="cd13872">
    <property type="entry name" value="CuRO_2_AAO_like_1"/>
    <property type="match status" value="1"/>
</dbReference>
<dbReference type="PANTHER" id="PTHR11709:SF514">
    <property type="entry name" value="LACCASE"/>
    <property type="match status" value="1"/>
</dbReference>
<keyword evidence="7" id="KW-0548">Nucleotidyltransferase</keyword>
<dbReference type="PROSITE" id="PS50102">
    <property type="entry name" value="RRM"/>
    <property type="match status" value="1"/>
</dbReference>
<feature type="compositionally biased region" description="Basic and acidic residues" evidence="4">
    <location>
        <begin position="118"/>
        <end position="127"/>
    </location>
</feature>
<evidence type="ECO:0000259" key="5">
    <source>
        <dbReference type="PROSITE" id="PS50102"/>
    </source>
</evidence>
<dbReference type="Pfam" id="PF07731">
    <property type="entry name" value="Cu-oxidase_2"/>
    <property type="match status" value="1"/>
</dbReference>
<dbReference type="Pfam" id="PF00394">
    <property type="entry name" value="Cu-oxidase"/>
    <property type="match status" value="1"/>
</dbReference>
<dbReference type="SUPFAM" id="SSF56672">
    <property type="entry name" value="DNA/RNA polymerases"/>
    <property type="match status" value="1"/>
</dbReference>
<dbReference type="PANTHER" id="PTHR11709">
    <property type="entry name" value="MULTI-COPPER OXIDASE"/>
    <property type="match status" value="1"/>
</dbReference>
<keyword evidence="2" id="KW-0325">Glycoprotein</keyword>
<evidence type="ECO:0000313" key="8">
    <source>
        <dbReference type="Proteomes" id="UP001151760"/>
    </source>
</evidence>
<dbReference type="SUPFAM" id="SSF56219">
    <property type="entry name" value="DNase I-like"/>
    <property type="match status" value="1"/>
</dbReference>
<dbReference type="InterPro" id="IPR011706">
    <property type="entry name" value="Cu-oxidase_C"/>
</dbReference>
<feature type="compositionally biased region" description="Acidic residues" evidence="4">
    <location>
        <begin position="344"/>
        <end position="357"/>
    </location>
</feature>
<dbReference type="SUPFAM" id="SSF54928">
    <property type="entry name" value="RNA-binding domain, RBD"/>
    <property type="match status" value="1"/>
</dbReference>
<dbReference type="Pfam" id="PF00076">
    <property type="entry name" value="RRM_1"/>
    <property type="match status" value="1"/>
</dbReference>
<dbReference type="InterPro" id="IPR045087">
    <property type="entry name" value="Cu-oxidase_fam"/>
</dbReference>
<reference evidence="7" key="2">
    <citation type="submission" date="2022-01" db="EMBL/GenBank/DDBJ databases">
        <authorList>
            <person name="Yamashiro T."/>
            <person name="Shiraishi A."/>
            <person name="Satake H."/>
            <person name="Nakayama K."/>
        </authorList>
    </citation>
    <scope>NUCLEOTIDE SEQUENCE</scope>
</reference>
<feature type="region of interest" description="Disordered" evidence="4">
    <location>
        <begin position="109"/>
        <end position="144"/>
    </location>
</feature>
<dbReference type="InterPro" id="IPR043502">
    <property type="entry name" value="DNA/RNA_pol_sf"/>
</dbReference>
<dbReference type="PROSITE" id="PS50878">
    <property type="entry name" value="RT_POL"/>
    <property type="match status" value="1"/>
</dbReference>
<feature type="region of interest" description="Disordered" evidence="4">
    <location>
        <begin position="344"/>
        <end position="371"/>
    </location>
</feature>
<reference evidence="7" key="1">
    <citation type="journal article" date="2022" name="Int. J. Mol. Sci.">
        <title>Draft Genome of Tanacetum Coccineum: Genomic Comparison of Closely Related Tanacetum-Family Plants.</title>
        <authorList>
            <person name="Yamashiro T."/>
            <person name="Shiraishi A."/>
            <person name="Nakayama K."/>
            <person name="Satake H."/>
        </authorList>
    </citation>
    <scope>NUCLEOTIDE SEQUENCE</scope>
</reference>
<accession>A0ABQ5DB02</accession>
<dbReference type="SMART" id="SM00360">
    <property type="entry name" value="RRM"/>
    <property type="match status" value="1"/>
</dbReference>
<comment type="similarity">
    <text evidence="1">Belongs to the multicopper oxidase family.</text>
</comment>
<evidence type="ECO:0000256" key="1">
    <source>
        <dbReference type="ARBA" id="ARBA00010609"/>
    </source>
</evidence>
<dbReference type="InterPro" id="IPR012677">
    <property type="entry name" value="Nucleotide-bd_a/b_plait_sf"/>
</dbReference>
<dbReference type="InterPro" id="IPR001117">
    <property type="entry name" value="Cu-oxidase_2nd"/>
</dbReference>
<feature type="domain" description="RRM" evidence="5">
    <location>
        <begin position="28"/>
        <end position="122"/>
    </location>
</feature>
<dbReference type="GO" id="GO:0003964">
    <property type="term" value="F:RNA-directed DNA polymerase activity"/>
    <property type="evidence" value="ECO:0007669"/>
    <property type="project" value="UniProtKB-KW"/>
</dbReference>
<evidence type="ECO:0000256" key="3">
    <source>
        <dbReference type="PROSITE-ProRule" id="PRU00176"/>
    </source>
</evidence>
<comment type="caution">
    <text evidence="7">The sequence shown here is derived from an EMBL/GenBank/DDBJ whole genome shotgun (WGS) entry which is preliminary data.</text>
</comment>
<dbReference type="InterPro" id="IPR000477">
    <property type="entry name" value="RT_dom"/>
</dbReference>
<dbReference type="CDD" id="cd00590">
    <property type="entry name" value="RRM_SF"/>
    <property type="match status" value="1"/>
</dbReference>
<dbReference type="Gene3D" id="2.60.40.420">
    <property type="entry name" value="Cupredoxins - blue copper proteins"/>
    <property type="match status" value="3"/>
</dbReference>
<feature type="domain" description="Reverse transcriptase" evidence="6">
    <location>
        <begin position="950"/>
        <end position="1227"/>
    </location>
</feature>
<evidence type="ECO:0000259" key="6">
    <source>
        <dbReference type="PROSITE" id="PS50878"/>
    </source>
</evidence>
<dbReference type="InterPro" id="IPR035979">
    <property type="entry name" value="RBD_domain_sf"/>
</dbReference>
<dbReference type="InterPro" id="IPR011707">
    <property type="entry name" value="Cu-oxidase-like_N"/>
</dbReference>
<keyword evidence="3" id="KW-0694">RNA-binding</keyword>
<dbReference type="Gene3D" id="3.30.70.330">
    <property type="match status" value="1"/>
</dbReference>
<name>A0ABQ5DB02_9ASTR</name>
<dbReference type="Pfam" id="PF07732">
    <property type="entry name" value="Cu-oxidase_3"/>
    <property type="match status" value="1"/>
</dbReference>
<keyword evidence="7" id="KW-0808">Transferase</keyword>
<evidence type="ECO:0000313" key="7">
    <source>
        <dbReference type="EMBL" id="GJT36037.1"/>
    </source>
</evidence>
<keyword evidence="7" id="KW-0695">RNA-directed DNA polymerase</keyword>
<evidence type="ECO:0000256" key="4">
    <source>
        <dbReference type="SAM" id="MobiDB-lite"/>
    </source>
</evidence>
<dbReference type="CDD" id="cd01650">
    <property type="entry name" value="RT_nLTR_like"/>
    <property type="match status" value="1"/>
</dbReference>
<protein>
    <submittedName>
        <fullName evidence="7">RNA-directed DNA polymerase, eukaryota</fullName>
    </submittedName>
</protein>
<keyword evidence="8" id="KW-1185">Reference proteome</keyword>
<feature type="compositionally biased region" description="Polar residues" evidence="4">
    <location>
        <begin position="134"/>
        <end position="144"/>
    </location>
</feature>
<proteinExistence type="inferred from homology"/>
<evidence type="ECO:0000256" key="2">
    <source>
        <dbReference type="ARBA" id="ARBA00023180"/>
    </source>
</evidence>
<sequence>MGIDDWHEVSRKKHGYRSYEDDVAKISISIYVSNLPETFSAKDLFHACNKYGHVVDSFIPLKRSKEGKRFGFVKFINVSNVERLVGNLCTVWVGRYKLQANKARFGRPPLNGRNIRNSKSDDRHLGGFKEPNVRPTNGNKETRNNSFASVLKSNQPNNLSSSNMIHDSSPAIALDDDCLSANDLSCVAIGKIKDINALSNLSVILNDEGFDDIKISYLGGYWVLIQSKSCASKEKLINHAGVLNWFHELGNANNSFVSDIRLVWIAIEGLPMCAWNNKALSKIVSPWGTLTPVDLVEDSSLPYRKVCVTTKVSTIINDRTKIIVKGKVYWIRIRELEPWSPELDDEFCESSSDDEFVGDEKNNSITGDANDHVSESSFMNENIENVINEQEPPQDKISEDPFGIYNILNKQDNKEAGQDSDPSHPPGFTQEVNVGVSVNLPVHSDISPNIGGSQNVSGVNRSFSLKTGGSIMDVIENLVEVGQTMGYNMAGCKKNLEDIVASHGDSMLESINLFSIKDLWGNSFFDFSFSSSVGLSGGILCVWDPNSFVKDNATISDYFVAVRGTWLSTATKVMFVSIYAPQDISEKKSLWEYITHIIDTWDGECIILGDFNEVRSKQERFGTIFNETAANAFNHFISTAGLIDLPLEGYSFTWAIKSAKKMSKLDRFLISEGLLLKFPSLSAICLDRHLSDHRPIIMREVVTDYGPSPFRVYQSWFHKKGFDKLIKDSWSYSSSNDSNKIILLKKKLQALKASIKEWCKDDIKRSNDTCFSIKARLSDLDKLFDNGLSNEELVTERISLLKELHNFNKSHSLDLAQKAKVRWAIEGDENSKYFHGIINKKRSQLAIRGVLIDGDWIDEPCKVKNEFLMHFANRFESPSGPCIDIDCHLFKKLSSEQVDDLECDVTFDEIKKAVWDCGTNKSPGPDGFSFDFIRTFWDILKHDFVNAIREFFISSKFPPGCNSSFIALIPKKHDAKFVKDYRPISLIGCFYKIVSKILANRLKMVISELISDVQSAFVSNRQILDGPFILNELISWCKAHKSKAMIFKVDFEKAFDSVRWDFLDIILRNFGFGIKWRGWIQGCLSSAMGSILVNGSPTAEFKFHKGLKQGDPLSPYLFILVMESLHLSFNNIINADLFKGIRFDDSLTLSHLFYADDAVFIGKWDRANILTIVRMLKCFFLASGLQINILKSKLMGIGVSNEEVLAAANIIGCSTFSTPFSYLGVKVGMSPSRRKAWDEIIGKVSNRLSKWKIKTLSVGGRLTLIKSVLTSLPLYHMSLYKAPLGVLRDLESLRRKFFNGADINEKRFSMISWNKILASKQKGGLGVSSFFALNRSLLFKWVWRFLSQDASLWHRLIAVLYGNRSPFVHTGSVSSLSPWNCILKELNSLSAKGINLLALLKKKVGNGANTLFWEDCWINDVPLSRSFPRLYALELKKGITVADKLIDASFVASFRRNPRGGVEEEQLHHLVELVGSISLSPSNDRWAWLLGSSGEFSVHSARTFIDDILLPFVGDVTRWVKVVPIKVNILAWKVCLDKLPTRLNLSLRGIDIPSIICPNCGLAGESCSHLFYSCNLARTLWRKIARWWEIDIPDFSCYEEWIAWFKTTRFSKAQKEMLEGVFYVMWWMIWKFRNQVLFGSSHPRMELLFDDIAWRGGMVTPQALGAFAKPWRIQGVTIAADMNGIQQRRNSFEDGVYGTTCPIPPGKNFTYILQVKDQIGSFYYFPSLAFHKAAGGFGGIRILSRPRIPVPFDEPTDDFTVLIGDWYKSNHTKLKAILDRGHKLPNPDGILINGRGPNGASFTVQQGKTYRLRISNVGLQNSLNFRIQGHRMKLVEVEGTHTVQQMYSSLDIHVGQSYSVLITADQPGQDYYIVVSSRFNSPILTTTGVLHYSNSAGKVSGPIPGGPTIQVDWSLNQARSIRTNLTASGPRPNPQGSYHYGMINTSRTIIIESSAAQVDGKQRYGLNGVSFRPADTPLKLADYFNIGGVFRVGSISDRPNKKSGLYLDTAVMGADYRTFIEIVFQNHEDIAQSYHLDGYQFFVVGMDGGVWSESSRKVYNLHDGVARSTIQVYPKSWSALYIPLDNVGMWNLRTEFWARQYLGQQFYLRVHTNSGSVRDEFPIPKNARLCGRASGLHTRPI</sequence>
<gene>
    <name evidence="7" type="ORF">Tco_0926456</name>
</gene>
<dbReference type="InterPro" id="IPR036691">
    <property type="entry name" value="Endo/exonu/phosph_ase_sf"/>
</dbReference>
<organism evidence="7 8">
    <name type="scientific">Tanacetum coccineum</name>
    <dbReference type="NCBI Taxonomy" id="301880"/>
    <lineage>
        <taxon>Eukaryota</taxon>
        <taxon>Viridiplantae</taxon>
        <taxon>Streptophyta</taxon>
        <taxon>Embryophyta</taxon>
        <taxon>Tracheophyta</taxon>
        <taxon>Spermatophyta</taxon>
        <taxon>Magnoliopsida</taxon>
        <taxon>eudicotyledons</taxon>
        <taxon>Gunneridae</taxon>
        <taxon>Pentapetalae</taxon>
        <taxon>asterids</taxon>
        <taxon>campanulids</taxon>
        <taxon>Asterales</taxon>
        <taxon>Asteraceae</taxon>
        <taxon>Asteroideae</taxon>
        <taxon>Anthemideae</taxon>
        <taxon>Anthemidinae</taxon>
        <taxon>Tanacetum</taxon>
    </lineage>
</organism>
<dbReference type="InterPro" id="IPR000504">
    <property type="entry name" value="RRM_dom"/>
</dbReference>
<dbReference type="InterPro" id="IPR026960">
    <property type="entry name" value="RVT-Znf"/>
</dbReference>
<dbReference type="SUPFAM" id="SSF49503">
    <property type="entry name" value="Cupredoxins"/>
    <property type="match status" value="3"/>
</dbReference>
<dbReference type="InterPro" id="IPR034271">
    <property type="entry name" value="CuRO_2_AO-like"/>
</dbReference>
<dbReference type="Pfam" id="PF13966">
    <property type="entry name" value="zf-RVT"/>
    <property type="match status" value="1"/>
</dbReference>
<dbReference type="EMBL" id="BQNB010015102">
    <property type="protein sequence ID" value="GJT36037.1"/>
    <property type="molecule type" value="Genomic_DNA"/>
</dbReference>
<dbReference type="Gene3D" id="3.60.10.10">
    <property type="entry name" value="Endonuclease/exonuclease/phosphatase"/>
    <property type="match status" value="1"/>
</dbReference>
<dbReference type="Proteomes" id="UP001151760">
    <property type="component" value="Unassembled WGS sequence"/>
</dbReference>